<protein>
    <recommendedName>
        <fullName evidence="5">Putative aliphatic sulfonates-binding protein</fullName>
    </recommendedName>
</protein>
<dbReference type="PANTHER" id="PTHR30024">
    <property type="entry name" value="ALIPHATIC SULFONATES-BINDING PROTEIN-RELATED"/>
    <property type="match status" value="1"/>
</dbReference>
<evidence type="ECO:0000259" key="6">
    <source>
        <dbReference type="SMART" id="SM00062"/>
    </source>
</evidence>
<dbReference type="Proteomes" id="UP000244913">
    <property type="component" value="Unassembled WGS sequence"/>
</dbReference>
<evidence type="ECO:0000256" key="4">
    <source>
        <dbReference type="ARBA" id="ARBA00055538"/>
    </source>
</evidence>
<dbReference type="Gene3D" id="3.40.190.10">
    <property type="entry name" value="Periplasmic binding protein-like II"/>
    <property type="match status" value="2"/>
</dbReference>
<dbReference type="EMBL" id="QDKP01000049">
    <property type="protein sequence ID" value="PVM77600.1"/>
    <property type="molecule type" value="Genomic_DNA"/>
</dbReference>
<dbReference type="SMART" id="SM00062">
    <property type="entry name" value="PBPb"/>
    <property type="match status" value="1"/>
</dbReference>
<dbReference type="InterPro" id="IPR001638">
    <property type="entry name" value="Solute-binding_3/MltF_N"/>
</dbReference>
<comment type="similarity">
    <text evidence="1">Belongs to the bacterial solute-binding protein SsuA/TauA family.</text>
</comment>
<evidence type="ECO:0000256" key="5">
    <source>
        <dbReference type="ARBA" id="ARBA00070228"/>
    </source>
</evidence>
<accession>A0A2T9J7T9</accession>
<dbReference type="FunFam" id="3.40.190.10:FF:000050">
    <property type="entry name" value="Sulfonate ABC transporter substrate-binding protein"/>
    <property type="match status" value="1"/>
</dbReference>
<dbReference type="CDD" id="cd13558">
    <property type="entry name" value="PBP2_SsuA_like_2"/>
    <property type="match status" value="1"/>
</dbReference>
<evidence type="ECO:0000313" key="8">
    <source>
        <dbReference type="Proteomes" id="UP000244913"/>
    </source>
</evidence>
<gene>
    <name evidence="7" type="ORF">DDF65_16900</name>
</gene>
<evidence type="ECO:0000313" key="7">
    <source>
        <dbReference type="EMBL" id="PVM77600.1"/>
    </source>
</evidence>
<dbReference type="PANTHER" id="PTHR30024:SF48">
    <property type="entry name" value="ABC TRANSPORTER SUBSTRATE-BINDING PROTEIN"/>
    <property type="match status" value="1"/>
</dbReference>
<keyword evidence="3" id="KW-0732">Signal</keyword>
<dbReference type="RefSeq" id="WP_116568806.1">
    <property type="nucleotide sequence ID" value="NZ_QDKP01000049.1"/>
</dbReference>
<feature type="domain" description="Solute-binding protein family 3/N-terminal" evidence="6">
    <location>
        <begin position="53"/>
        <end position="274"/>
    </location>
</feature>
<organism evidence="7 8">
    <name type="scientific">Caulobacter radicis</name>
    <dbReference type="NCBI Taxonomy" id="2172650"/>
    <lineage>
        <taxon>Bacteria</taxon>
        <taxon>Pseudomonadati</taxon>
        <taxon>Pseudomonadota</taxon>
        <taxon>Alphaproteobacteria</taxon>
        <taxon>Caulobacterales</taxon>
        <taxon>Caulobacteraceae</taxon>
        <taxon>Caulobacter</taxon>
    </lineage>
</organism>
<dbReference type="SUPFAM" id="SSF53850">
    <property type="entry name" value="Periplasmic binding protein-like II"/>
    <property type="match status" value="1"/>
</dbReference>
<sequence length="341" mass="36299">MTGLSLSRRDLMSGGLSIAGLSLAGLTTLNLAACSPPGSGKGDDKAGSLADLTLRVATYRGNPESFFGEAGIAAPPYKLARTQFAGGNLIAEAINARALDFGGMSEIPPIFVAAQPGNQVRIVGVLQGDVNNQVVLVPKGSPIRDFKDLKGKRVGYVKATTSHYILLRLLQEAGLSWGDIQPVALSPQDGLAAFQSGALDAWVIYGVIVYQAREAGARVLRTALGILSGNYLITAAKEALDDPVRFQALGDYVSRYKRVFDWINADGDRWAQARAKATGVKAEYYAQEFREKSSPSILGPISEAAIASEQAVADTFAAAKIIPSRVDVRPLWDDRLSSFLK</sequence>
<keyword evidence="8" id="KW-1185">Reference proteome</keyword>
<reference evidence="7 8" key="1">
    <citation type="submission" date="2018-04" db="EMBL/GenBank/DDBJ databases">
        <title>The genome sequence of Caulobacter sp. 736.</title>
        <authorList>
            <person name="Gao J."/>
            <person name="Sun J."/>
        </authorList>
    </citation>
    <scope>NUCLEOTIDE SEQUENCE [LARGE SCALE GENOMIC DNA]</scope>
    <source>
        <strain evidence="7 8">736</strain>
    </source>
</reference>
<dbReference type="Pfam" id="PF09084">
    <property type="entry name" value="NMT1"/>
    <property type="match status" value="1"/>
</dbReference>
<name>A0A2T9J7T9_9CAUL</name>
<keyword evidence="2" id="KW-0813">Transport</keyword>
<comment type="function">
    <text evidence="4">Part of a binding-protein-dependent transport system for aliphatic sulfonates. Putative binding protein.</text>
</comment>
<dbReference type="InterPro" id="IPR015168">
    <property type="entry name" value="SsuA/THI5"/>
</dbReference>
<evidence type="ECO:0000256" key="2">
    <source>
        <dbReference type="ARBA" id="ARBA00022448"/>
    </source>
</evidence>
<evidence type="ECO:0000256" key="1">
    <source>
        <dbReference type="ARBA" id="ARBA00010742"/>
    </source>
</evidence>
<dbReference type="AlphaFoldDB" id="A0A2T9J7T9"/>
<evidence type="ECO:0000256" key="3">
    <source>
        <dbReference type="ARBA" id="ARBA00022729"/>
    </source>
</evidence>
<comment type="caution">
    <text evidence="7">The sequence shown here is derived from an EMBL/GenBank/DDBJ whole genome shotgun (WGS) entry which is preliminary data.</text>
</comment>
<proteinExistence type="inferred from homology"/>